<evidence type="ECO:0000256" key="9">
    <source>
        <dbReference type="ARBA" id="ARBA00023242"/>
    </source>
</evidence>
<dbReference type="Gene3D" id="4.10.280.10">
    <property type="entry name" value="Helix-loop-helix DNA-binding domain"/>
    <property type="match status" value="1"/>
</dbReference>
<keyword evidence="4" id="KW-0597">Phosphoprotein</keyword>
<comment type="similarity">
    <text evidence="1">Belongs to the MAX family.</text>
</comment>
<dbReference type="FunFam" id="4.10.280.10:FF:000023">
    <property type="entry name" value="MAX isoform 13"/>
    <property type="match status" value="1"/>
</dbReference>
<evidence type="ECO:0000313" key="13">
    <source>
        <dbReference type="EnsemblMetazoa" id="ACUA001438-PA"/>
    </source>
</evidence>
<feature type="compositionally biased region" description="Basic residues" evidence="11">
    <location>
        <begin position="158"/>
        <end position="169"/>
    </location>
</feature>
<keyword evidence="3" id="KW-0678">Repressor</keyword>
<dbReference type="PANTHER" id="PTHR10328:SF3">
    <property type="entry name" value="PROTEIN MAX"/>
    <property type="match status" value="1"/>
</dbReference>
<dbReference type="CDD" id="cd11406">
    <property type="entry name" value="bHLHzip_Max"/>
    <property type="match status" value="1"/>
</dbReference>
<keyword evidence="14" id="KW-1185">Reference proteome</keyword>
<dbReference type="EMBL" id="AXCM01003945">
    <property type="status" value="NOT_ANNOTATED_CDS"/>
    <property type="molecule type" value="Genomic_DNA"/>
</dbReference>
<evidence type="ECO:0000256" key="7">
    <source>
        <dbReference type="ARBA" id="ARBA00023159"/>
    </source>
</evidence>
<sequence length="169" mass="19351">MRLHEDNQGRKLSTSEWDNMSDDDRDIDIESDAEKRAHHNALERKRRDHIKDSFTALRDSVPSLQGEKASRAQILKKAAEYIQFMRRKNNSHQHDIDDLRRQNNKLETEIRDLEQARASGKYGDGVDLGGGFQDGSRGSDSSDIDEVPKNNNNGLGARRNKKMKTNANY</sequence>
<evidence type="ECO:0000256" key="5">
    <source>
        <dbReference type="ARBA" id="ARBA00023015"/>
    </source>
</evidence>
<feature type="domain" description="BHLH" evidence="12">
    <location>
        <begin position="34"/>
        <end position="85"/>
    </location>
</feature>
<dbReference type="PROSITE" id="PS50888">
    <property type="entry name" value="BHLH"/>
    <property type="match status" value="1"/>
</dbReference>
<evidence type="ECO:0000256" key="11">
    <source>
        <dbReference type="SAM" id="MobiDB-lite"/>
    </source>
</evidence>
<organism evidence="13 14">
    <name type="scientific">Anopheles culicifacies</name>
    <dbReference type="NCBI Taxonomy" id="139723"/>
    <lineage>
        <taxon>Eukaryota</taxon>
        <taxon>Metazoa</taxon>
        <taxon>Ecdysozoa</taxon>
        <taxon>Arthropoda</taxon>
        <taxon>Hexapoda</taxon>
        <taxon>Insecta</taxon>
        <taxon>Pterygota</taxon>
        <taxon>Neoptera</taxon>
        <taxon>Endopterygota</taxon>
        <taxon>Diptera</taxon>
        <taxon>Nematocera</taxon>
        <taxon>Culicoidea</taxon>
        <taxon>Culicidae</taxon>
        <taxon>Anophelinae</taxon>
        <taxon>Anopheles</taxon>
        <taxon>culicifacies species complex</taxon>
    </lineage>
</organism>
<feature type="region of interest" description="Disordered" evidence="11">
    <location>
        <begin position="115"/>
        <end position="169"/>
    </location>
</feature>
<evidence type="ECO:0000256" key="6">
    <source>
        <dbReference type="ARBA" id="ARBA00023125"/>
    </source>
</evidence>
<dbReference type="SUPFAM" id="SSF47459">
    <property type="entry name" value="HLH, helix-loop-helix DNA-binding domain"/>
    <property type="match status" value="1"/>
</dbReference>
<dbReference type="STRING" id="139723.A0A182LTB3"/>
<name>A0A182LTB3_9DIPT</name>
<evidence type="ECO:0000256" key="2">
    <source>
        <dbReference type="ARBA" id="ARBA00017633"/>
    </source>
</evidence>
<dbReference type="VEuPathDB" id="VectorBase:ACUA001438"/>
<dbReference type="InterPro" id="IPR036638">
    <property type="entry name" value="HLH_DNA-bd_sf"/>
</dbReference>
<evidence type="ECO:0000256" key="10">
    <source>
        <dbReference type="ARBA" id="ARBA00029944"/>
    </source>
</evidence>
<dbReference type="Proteomes" id="UP000075883">
    <property type="component" value="Unassembled WGS sequence"/>
</dbReference>
<evidence type="ECO:0000256" key="1">
    <source>
        <dbReference type="ARBA" id="ARBA00007628"/>
    </source>
</evidence>
<reference evidence="13" key="2">
    <citation type="submission" date="2020-05" db="UniProtKB">
        <authorList>
            <consortium name="EnsemblMetazoa"/>
        </authorList>
    </citation>
    <scope>IDENTIFICATION</scope>
    <source>
        <strain evidence="13">A-37</strain>
    </source>
</reference>
<dbReference type="PANTHER" id="PTHR10328">
    <property type="entry name" value="PROTEIN MAX MYC-ASSOCIATED FACTOR X"/>
    <property type="match status" value="1"/>
</dbReference>
<evidence type="ECO:0000256" key="4">
    <source>
        <dbReference type="ARBA" id="ARBA00022553"/>
    </source>
</evidence>
<feature type="region of interest" description="Disordered" evidence="11">
    <location>
        <begin position="1"/>
        <end position="24"/>
    </location>
</feature>
<dbReference type="Pfam" id="PF00010">
    <property type="entry name" value="HLH"/>
    <property type="match status" value="1"/>
</dbReference>
<dbReference type="SMART" id="SM00353">
    <property type="entry name" value="HLH"/>
    <property type="match status" value="1"/>
</dbReference>
<reference evidence="14" key="1">
    <citation type="submission" date="2013-09" db="EMBL/GenBank/DDBJ databases">
        <title>The Genome Sequence of Anopheles culicifacies species A.</title>
        <authorList>
            <consortium name="The Broad Institute Genomics Platform"/>
            <person name="Neafsey D.E."/>
            <person name="Besansky N."/>
            <person name="Howell P."/>
            <person name="Walton C."/>
            <person name="Young S.K."/>
            <person name="Zeng Q."/>
            <person name="Gargeya S."/>
            <person name="Fitzgerald M."/>
            <person name="Haas B."/>
            <person name="Abouelleil A."/>
            <person name="Allen A.W."/>
            <person name="Alvarado L."/>
            <person name="Arachchi H.M."/>
            <person name="Berlin A.M."/>
            <person name="Chapman S.B."/>
            <person name="Gainer-Dewar J."/>
            <person name="Goldberg J."/>
            <person name="Griggs A."/>
            <person name="Gujja S."/>
            <person name="Hansen M."/>
            <person name="Howarth C."/>
            <person name="Imamovic A."/>
            <person name="Ireland A."/>
            <person name="Larimer J."/>
            <person name="McCowan C."/>
            <person name="Murphy C."/>
            <person name="Pearson M."/>
            <person name="Poon T.W."/>
            <person name="Priest M."/>
            <person name="Roberts A."/>
            <person name="Saif S."/>
            <person name="Shea T."/>
            <person name="Sisk P."/>
            <person name="Sykes S."/>
            <person name="Wortman J."/>
            <person name="Nusbaum C."/>
            <person name="Birren B."/>
        </authorList>
    </citation>
    <scope>NUCLEOTIDE SEQUENCE [LARGE SCALE GENOMIC DNA]</scope>
    <source>
        <strain evidence="14">A-37</strain>
    </source>
</reference>
<accession>A0A182LTB3</accession>
<protein>
    <recommendedName>
        <fullName evidence="2">Protein max</fullName>
    </recommendedName>
    <alternativeName>
        <fullName evidence="10">Myc-associated factor X</fullName>
    </alternativeName>
</protein>
<keyword evidence="7" id="KW-0010">Activator</keyword>
<feature type="compositionally biased region" description="Gly residues" evidence="11">
    <location>
        <begin position="122"/>
        <end position="133"/>
    </location>
</feature>
<evidence type="ECO:0000259" key="12">
    <source>
        <dbReference type="PROSITE" id="PS50888"/>
    </source>
</evidence>
<evidence type="ECO:0000256" key="3">
    <source>
        <dbReference type="ARBA" id="ARBA00022491"/>
    </source>
</evidence>
<proteinExistence type="inferred from homology"/>
<keyword evidence="9" id="KW-0539">Nucleus</keyword>
<keyword evidence="6" id="KW-0238">DNA-binding</keyword>
<keyword evidence="5" id="KW-0805">Transcription regulation</keyword>
<keyword evidence="8" id="KW-0804">Transcription</keyword>
<dbReference type="GO" id="GO:0003700">
    <property type="term" value="F:DNA-binding transcription factor activity"/>
    <property type="evidence" value="ECO:0007669"/>
    <property type="project" value="TreeGrafter"/>
</dbReference>
<dbReference type="AlphaFoldDB" id="A0A182LTB3"/>
<dbReference type="GO" id="GO:0090575">
    <property type="term" value="C:RNA polymerase II transcription regulator complex"/>
    <property type="evidence" value="ECO:0007669"/>
    <property type="project" value="TreeGrafter"/>
</dbReference>
<dbReference type="InterPro" id="IPR011598">
    <property type="entry name" value="bHLH_dom"/>
</dbReference>
<dbReference type="GO" id="GO:0003677">
    <property type="term" value="F:DNA binding"/>
    <property type="evidence" value="ECO:0007669"/>
    <property type="project" value="UniProtKB-KW"/>
</dbReference>
<dbReference type="EnsemblMetazoa" id="ACUA001438-RA">
    <property type="protein sequence ID" value="ACUA001438-PA"/>
    <property type="gene ID" value="ACUA001438"/>
</dbReference>
<evidence type="ECO:0000313" key="14">
    <source>
        <dbReference type="Proteomes" id="UP000075883"/>
    </source>
</evidence>
<dbReference type="GO" id="GO:0046983">
    <property type="term" value="F:protein dimerization activity"/>
    <property type="evidence" value="ECO:0007669"/>
    <property type="project" value="InterPro"/>
</dbReference>
<dbReference type="GO" id="GO:0045944">
    <property type="term" value="P:positive regulation of transcription by RNA polymerase II"/>
    <property type="evidence" value="ECO:0007669"/>
    <property type="project" value="TreeGrafter"/>
</dbReference>
<evidence type="ECO:0000256" key="8">
    <source>
        <dbReference type="ARBA" id="ARBA00023163"/>
    </source>
</evidence>